<comment type="similarity">
    <text evidence="1">Belongs to the ComF/GntX family.</text>
</comment>
<proteinExistence type="inferred from homology"/>
<dbReference type="OrthoDB" id="9793412at2"/>
<reference evidence="3 4" key="1">
    <citation type="submission" date="2019-04" db="EMBL/GenBank/DDBJ databases">
        <title>Chitiniphilus eburnea sp. nov., a novel chitinolytic bacterium isolated from aquaculture sludge.</title>
        <authorList>
            <person name="Sheng M."/>
        </authorList>
    </citation>
    <scope>NUCLEOTIDE SEQUENCE [LARGE SCALE GENOMIC DNA]</scope>
    <source>
        <strain evidence="3 4">HX-2-15</strain>
    </source>
</reference>
<sequence length="108" mass="11592">PLAADRLRERGFNQAQELAATLARAWRLPWHAELLLRARGGAHQARSSHAARLRNVRGAFQAPQRLDGATLLLVDDVMTSGASLGACAKVLLKAGAARVECCVLARTL</sequence>
<dbReference type="RefSeq" id="WP_136774716.1">
    <property type="nucleotide sequence ID" value="NZ_SUMF01000033.1"/>
</dbReference>
<dbReference type="InterPro" id="IPR051910">
    <property type="entry name" value="ComF/GntX_DNA_util-trans"/>
</dbReference>
<dbReference type="EMBL" id="SUMF01000033">
    <property type="protein sequence ID" value="TJZ66111.1"/>
    <property type="molecule type" value="Genomic_DNA"/>
</dbReference>
<dbReference type="InterPro" id="IPR029057">
    <property type="entry name" value="PRTase-like"/>
</dbReference>
<dbReference type="CDD" id="cd06223">
    <property type="entry name" value="PRTases_typeI"/>
    <property type="match status" value="1"/>
</dbReference>
<evidence type="ECO:0000313" key="3">
    <source>
        <dbReference type="EMBL" id="TJZ66111.1"/>
    </source>
</evidence>
<dbReference type="AlphaFoldDB" id="A0A4U0PEA2"/>
<feature type="non-terminal residue" evidence="3">
    <location>
        <position position="1"/>
    </location>
</feature>
<evidence type="ECO:0000259" key="2">
    <source>
        <dbReference type="Pfam" id="PF00156"/>
    </source>
</evidence>
<dbReference type="SUPFAM" id="SSF53271">
    <property type="entry name" value="PRTase-like"/>
    <property type="match status" value="1"/>
</dbReference>
<dbReference type="PANTHER" id="PTHR47505">
    <property type="entry name" value="DNA UTILIZATION PROTEIN YHGH"/>
    <property type="match status" value="1"/>
</dbReference>
<name>A0A4U0PEA2_9NEIS</name>
<keyword evidence="4" id="KW-1185">Reference proteome</keyword>
<dbReference type="Pfam" id="PF00156">
    <property type="entry name" value="Pribosyltran"/>
    <property type="match status" value="1"/>
</dbReference>
<gene>
    <name evidence="3" type="ORF">FAZ21_17470</name>
</gene>
<dbReference type="PANTHER" id="PTHR47505:SF1">
    <property type="entry name" value="DNA UTILIZATION PROTEIN YHGH"/>
    <property type="match status" value="1"/>
</dbReference>
<organism evidence="3 4">
    <name type="scientific">Chitiniphilus eburneus</name>
    <dbReference type="NCBI Taxonomy" id="2571148"/>
    <lineage>
        <taxon>Bacteria</taxon>
        <taxon>Pseudomonadati</taxon>
        <taxon>Pseudomonadota</taxon>
        <taxon>Betaproteobacteria</taxon>
        <taxon>Neisseriales</taxon>
        <taxon>Chitinibacteraceae</taxon>
        <taxon>Chitiniphilus</taxon>
    </lineage>
</organism>
<protein>
    <submittedName>
        <fullName evidence="3">ComF family protein</fullName>
    </submittedName>
</protein>
<evidence type="ECO:0000313" key="4">
    <source>
        <dbReference type="Proteomes" id="UP000310016"/>
    </source>
</evidence>
<accession>A0A4U0PEA2</accession>
<feature type="domain" description="Phosphoribosyltransferase" evidence="2">
    <location>
        <begin position="51"/>
        <end position="106"/>
    </location>
</feature>
<dbReference type="Gene3D" id="3.40.50.2020">
    <property type="match status" value="1"/>
</dbReference>
<evidence type="ECO:0000256" key="1">
    <source>
        <dbReference type="ARBA" id="ARBA00008007"/>
    </source>
</evidence>
<comment type="caution">
    <text evidence="3">The sequence shown here is derived from an EMBL/GenBank/DDBJ whole genome shotgun (WGS) entry which is preliminary data.</text>
</comment>
<dbReference type="InterPro" id="IPR000836">
    <property type="entry name" value="PRTase_dom"/>
</dbReference>
<dbReference type="Proteomes" id="UP000310016">
    <property type="component" value="Unassembled WGS sequence"/>
</dbReference>